<dbReference type="AlphaFoldDB" id="A0A5C5V6G4"/>
<dbReference type="GO" id="GO:0016020">
    <property type="term" value="C:membrane"/>
    <property type="evidence" value="ECO:0007669"/>
    <property type="project" value="InterPro"/>
</dbReference>
<feature type="domain" description="Peptidase C39" evidence="2">
    <location>
        <begin position="134"/>
        <end position="281"/>
    </location>
</feature>
<dbReference type="GO" id="GO:0006508">
    <property type="term" value="P:proteolysis"/>
    <property type="evidence" value="ECO:0007669"/>
    <property type="project" value="InterPro"/>
</dbReference>
<keyword evidence="1" id="KW-0812">Transmembrane</keyword>
<feature type="transmembrane region" description="Helical" evidence="1">
    <location>
        <begin position="97"/>
        <end position="116"/>
    </location>
</feature>
<keyword evidence="1" id="KW-1133">Transmembrane helix</keyword>
<dbReference type="Pfam" id="PF03412">
    <property type="entry name" value="Peptidase_C39"/>
    <property type="match status" value="1"/>
</dbReference>
<evidence type="ECO:0000313" key="4">
    <source>
        <dbReference type="Proteomes" id="UP000318878"/>
    </source>
</evidence>
<sequence length="303" mass="33175">MTDMYIAYAIVTWLSLTAFFAVRSLSRQWTPLVLDIAAAVVVLAIAGYAWFLWDNEVMAKWLPFSSLMVLGNWFPMGAAVMAAIVSNRLKEQGARRALPMGAMLCVGGFSSVYLVLGAAPQCGDLWSRDGICFQTTQKTCSAACAATLLGQYGLPASEQEMAELCFTRKGTSWKGVYRGLKLKTTGSGLDVSADKISFDQLAQLDRPVLIQVGIQQWESFGNSHGIELEEGWTPGTMHSVICLGVINDDQVLIADPNPAIGIEVWPRESLERLWQGKALYLTEKGESHAGLIGDNLRDLYVIR</sequence>
<evidence type="ECO:0000259" key="2">
    <source>
        <dbReference type="PROSITE" id="PS50990"/>
    </source>
</evidence>
<feature type="transmembrane region" description="Helical" evidence="1">
    <location>
        <begin position="32"/>
        <end position="53"/>
    </location>
</feature>
<dbReference type="OrthoDB" id="267447at2"/>
<organism evidence="3 4">
    <name type="scientific">Blastopirellula retiformator</name>
    <dbReference type="NCBI Taxonomy" id="2527970"/>
    <lineage>
        <taxon>Bacteria</taxon>
        <taxon>Pseudomonadati</taxon>
        <taxon>Planctomycetota</taxon>
        <taxon>Planctomycetia</taxon>
        <taxon>Pirellulales</taxon>
        <taxon>Pirellulaceae</taxon>
        <taxon>Blastopirellula</taxon>
    </lineage>
</organism>
<name>A0A5C5V6G4_9BACT</name>
<gene>
    <name evidence="3" type="ORF">Enr8_31790</name>
</gene>
<dbReference type="EMBL" id="SJPF01000003">
    <property type="protein sequence ID" value="TWT33352.1"/>
    <property type="molecule type" value="Genomic_DNA"/>
</dbReference>
<dbReference type="GO" id="GO:0005524">
    <property type="term" value="F:ATP binding"/>
    <property type="evidence" value="ECO:0007669"/>
    <property type="project" value="InterPro"/>
</dbReference>
<dbReference type="Proteomes" id="UP000318878">
    <property type="component" value="Unassembled WGS sequence"/>
</dbReference>
<reference evidence="3 4" key="1">
    <citation type="submission" date="2019-02" db="EMBL/GenBank/DDBJ databases">
        <title>Deep-cultivation of Planctomycetes and their phenomic and genomic characterization uncovers novel biology.</title>
        <authorList>
            <person name="Wiegand S."/>
            <person name="Jogler M."/>
            <person name="Boedeker C."/>
            <person name="Pinto D."/>
            <person name="Vollmers J."/>
            <person name="Rivas-Marin E."/>
            <person name="Kohn T."/>
            <person name="Peeters S.H."/>
            <person name="Heuer A."/>
            <person name="Rast P."/>
            <person name="Oberbeckmann S."/>
            <person name="Bunk B."/>
            <person name="Jeske O."/>
            <person name="Meyerdierks A."/>
            <person name="Storesund J.E."/>
            <person name="Kallscheuer N."/>
            <person name="Luecker S."/>
            <person name="Lage O.M."/>
            <person name="Pohl T."/>
            <person name="Merkel B.J."/>
            <person name="Hornburger P."/>
            <person name="Mueller R.-W."/>
            <person name="Bruemmer F."/>
            <person name="Labrenz M."/>
            <person name="Spormann A.M."/>
            <person name="Op Den Camp H."/>
            <person name="Overmann J."/>
            <person name="Amann R."/>
            <person name="Jetten M.S.M."/>
            <person name="Mascher T."/>
            <person name="Medema M.H."/>
            <person name="Devos D.P."/>
            <person name="Kaster A.-K."/>
            <person name="Ovreas L."/>
            <person name="Rohde M."/>
            <person name="Galperin M.Y."/>
            <person name="Jogler C."/>
        </authorList>
    </citation>
    <scope>NUCLEOTIDE SEQUENCE [LARGE SCALE GENOMIC DNA]</scope>
    <source>
        <strain evidence="3 4">Enr8</strain>
    </source>
</reference>
<comment type="caution">
    <text evidence="3">The sequence shown here is derived from an EMBL/GenBank/DDBJ whole genome shotgun (WGS) entry which is preliminary data.</text>
</comment>
<proteinExistence type="predicted"/>
<feature type="transmembrane region" description="Helical" evidence="1">
    <location>
        <begin position="6"/>
        <end position="25"/>
    </location>
</feature>
<evidence type="ECO:0000256" key="1">
    <source>
        <dbReference type="SAM" id="Phobius"/>
    </source>
</evidence>
<evidence type="ECO:0000313" key="3">
    <source>
        <dbReference type="EMBL" id="TWT33352.1"/>
    </source>
</evidence>
<accession>A0A5C5V6G4</accession>
<dbReference type="Gene3D" id="3.90.70.10">
    <property type="entry name" value="Cysteine proteinases"/>
    <property type="match status" value="1"/>
</dbReference>
<protein>
    <submittedName>
        <fullName evidence="3">Peptidase C39 family protein</fullName>
    </submittedName>
</protein>
<keyword evidence="4" id="KW-1185">Reference proteome</keyword>
<dbReference type="InterPro" id="IPR005074">
    <property type="entry name" value="Peptidase_C39"/>
</dbReference>
<dbReference type="PROSITE" id="PS50990">
    <property type="entry name" value="PEPTIDASE_C39"/>
    <property type="match status" value="1"/>
</dbReference>
<feature type="transmembrane region" description="Helical" evidence="1">
    <location>
        <begin position="65"/>
        <end position="85"/>
    </location>
</feature>
<dbReference type="GO" id="GO:0008233">
    <property type="term" value="F:peptidase activity"/>
    <property type="evidence" value="ECO:0007669"/>
    <property type="project" value="InterPro"/>
</dbReference>
<keyword evidence="1" id="KW-0472">Membrane</keyword>